<reference evidence="9 10" key="1">
    <citation type="submission" date="2018-07" db="EMBL/GenBank/DDBJ databases">
        <title>Genomic Encyclopedia of Type Strains, Phase IV (KMG-IV): sequencing the most valuable type-strain genomes for metagenomic binning, comparative biology and taxonomic classification.</title>
        <authorList>
            <person name="Goeker M."/>
        </authorList>
    </citation>
    <scope>NUCLEOTIDE SEQUENCE [LARGE SCALE GENOMIC DNA]</scope>
    <source>
        <strain evidence="9 10">DSM 4134</strain>
    </source>
</reference>
<organism evidence="9 10">
    <name type="scientific">Marinoscillum furvescens DSM 4134</name>
    <dbReference type="NCBI Taxonomy" id="1122208"/>
    <lineage>
        <taxon>Bacteria</taxon>
        <taxon>Pseudomonadati</taxon>
        <taxon>Bacteroidota</taxon>
        <taxon>Cytophagia</taxon>
        <taxon>Cytophagales</taxon>
        <taxon>Reichenbachiellaceae</taxon>
        <taxon>Marinoscillum</taxon>
    </lineage>
</organism>
<comment type="caution">
    <text evidence="9">The sequence shown here is derived from an EMBL/GenBank/DDBJ whole genome shotgun (WGS) entry which is preliminary data.</text>
</comment>
<feature type="transmembrane region" description="Helical" evidence="7">
    <location>
        <begin position="131"/>
        <end position="152"/>
    </location>
</feature>
<comment type="similarity">
    <text evidence="2">Belongs to the UPF0126 family.</text>
</comment>
<feature type="transmembrane region" description="Helical" evidence="7">
    <location>
        <begin position="106"/>
        <end position="125"/>
    </location>
</feature>
<evidence type="ECO:0000256" key="7">
    <source>
        <dbReference type="SAM" id="Phobius"/>
    </source>
</evidence>
<evidence type="ECO:0000256" key="5">
    <source>
        <dbReference type="ARBA" id="ARBA00022989"/>
    </source>
</evidence>
<keyword evidence="4 7" id="KW-0812">Transmembrane</keyword>
<name>A0A3D9LJE6_MARFU</name>
<dbReference type="EMBL" id="QREG01000001">
    <property type="protein sequence ID" value="REE05933.1"/>
    <property type="molecule type" value="Genomic_DNA"/>
</dbReference>
<gene>
    <name evidence="9" type="ORF">C7460_101452</name>
</gene>
<feature type="transmembrane region" description="Helical" evidence="7">
    <location>
        <begin position="43"/>
        <end position="62"/>
    </location>
</feature>
<keyword evidence="5 7" id="KW-1133">Transmembrane helix</keyword>
<proteinExistence type="inferred from homology"/>
<keyword evidence="6 7" id="KW-0472">Membrane</keyword>
<evidence type="ECO:0000256" key="6">
    <source>
        <dbReference type="ARBA" id="ARBA00023136"/>
    </source>
</evidence>
<comment type="subcellular location">
    <subcellularLocation>
        <location evidence="1">Cell membrane</location>
        <topology evidence="1">Multi-pass membrane protein</topology>
    </subcellularLocation>
</comment>
<feature type="domain" description="Glycine transporter" evidence="8">
    <location>
        <begin position="107"/>
        <end position="179"/>
    </location>
</feature>
<dbReference type="AlphaFoldDB" id="A0A3D9LJE6"/>
<dbReference type="PANTHER" id="PTHR30506:SF3">
    <property type="entry name" value="UPF0126 INNER MEMBRANE PROTEIN YADS-RELATED"/>
    <property type="match status" value="1"/>
</dbReference>
<feature type="transmembrane region" description="Helical" evidence="7">
    <location>
        <begin position="74"/>
        <end position="94"/>
    </location>
</feature>
<dbReference type="Proteomes" id="UP000256779">
    <property type="component" value="Unassembled WGS sequence"/>
</dbReference>
<feature type="transmembrane region" description="Helical" evidence="7">
    <location>
        <begin position="187"/>
        <end position="205"/>
    </location>
</feature>
<evidence type="ECO:0000313" key="10">
    <source>
        <dbReference type="Proteomes" id="UP000256779"/>
    </source>
</evidence>
<dbReference type="PANTHER" id="PTHR30506">
    <property type="entry name" value="INNER MEMBRANE PROTEIN"/>
    <property type="match status" value="1"/>
</dbReference>
<evidence type="ECO:0000313" key="9">
    <source>
        <dbReference type="EMBL" id="REE05933.1"/>
    </source>
</evidence>
<accession>A0A3D9LJE6</accession>
<evidence type="ECO:0000256" key="1">
    <source>
        <dbReference type="ARBA" id="ARBA00004651"/>
    </source>
</evidence>
<dbReference type="GO" id="GO:0005886">
    <property type="term" value="C:plasma membrane"/>
    <property type="evidence" value="ECO:0007669"/>
    <property type="project" value="UniProtKB-SubCell"/>
</dbReference>
<feature type="transmembrane region" description="Helical" evidence="7">
    <location>
        <begin position="164"/>
        <end position="181"/>
    </location>
</feature>
<sequence length="216" mass="23505">MTLSEKATESFIFVSVNILYFIDILGTMVFAISGALAGRDKQLDFFGIAAVGFITAIGGGTVRDVLLGSTPVGWMNDLIYLAMITAGVLISLLFGKTVRKLRRTFFIFDTVGIAVFTVLGLQKALTLGVHPIIAIMMGMVSAVFGGAIRDIVCNDIPLIFRKEIYALTCLAGGALYVILALVGLDQFFNVIITVCFIVSFRMLAVKYEWQLPELKN</sequence>
<evidence type="ECO:0000256" key="3">
    <source>
        <dbReference type="ARBA" id="ARBA00022475"/>
    </source>
</evidence>
<feature type="domain" description="Glycine transporter" evidence="8">
    <location>
        <begin position="21"/>
        <end position="94"/>
    </location>
</feature>
<evidence type="ECO:0000256" key="4">
    <source>
        <dbReference type="ARBA" id="ARBA00022692"/>
    </source>
</evidence>
<keyword evidence="3" id="KW-1003">Cell membrane</keyword>
<evidence type="ECO:0000259" key="8">
    <source>
        <dbReference type="Pfam" id="PF03458"/>
    </source>
</evidence>
<dbReference type="InterPro" id="IPR005115">
    <property type="entry name" value="Gly_transporter"/>
</dbReference>
<keyword evidence="10" id="KW-1185">Reference proteome</keyword>
<protein>
    <submittedName>
        <fullName evidence="9">Putative membrane protein YeiH</fullName>
    </submittedName>
</protein>
<evidence type="ECO:0000256" key="2">
    <source>
        <dbReference type="ARBA" id="ARBA00008193"/>
    </source>
</evidence>
<feature type="transmembrane region" description="Helical" evidence="7">
    <location>
        <begin position="12"/>
        <end position="36"/>
    </location>
</feature>
<dbReference type="Pfam" id="PF03458">
    <property type="entry name" value="Gly_transporter"/>
    <property type="match status" value="2"/>
</dbReference>